<feature type="domain" description="N-acetyltransferase" evidence="5">
    <location>
        <begin position="44"/>
        <end position="191"/>
    </location>
</feature>
<gene>
    <name evidence="6" type="ORF">D3791_02300</name>
</gene>
<organism evidence="6 7">
    <name type="scientific">Glutamicibacter mishrai</name>
    <dbReference type="NCBI Taxonomy" id="1775880"/>
    <lineage>
        <taxon>Bacteria</taxon>
        <taxon>Bacillati</taxon>
        <taxon>Actinomycetota</taxon>
        <taxon>Actinomycetes</taxon>
        <taxon>Micrococcales</taxon>
        <taxon>Micrococcaceae</taxon>
        <taxon>Glutamicibacter</taxon>
    </lineage>
</organism>
<name>A0A6H0SEV8_9MICC</name>
<evidence type="ECO:0000256" key="2">
    <source>
        <dbReference type="ARBA" id="ARBA00023315"/>
    </source>
</evidence>
<evidence type="ECO:0000256" key="3">
    <source>
        <dbReference type="ARBA" id="ARBA00038502"/>
    </source>
</evidence>
<evidence type="ECO:0000259" key="5">
    <source>
        <dbReference type="PROSITE" id="PS51186"/>
    </source>
</evidence>
<dbReference type="Proteomes" id="UP000502331">
    <property type="component" value="Chromosome"/>
</dbReference>
<feature type="region of interest" description="Disordered" evidence="4">
    <location>
        <begin position="1"/>
        <end position="24"/>
    </location>
</feature>
<dbReference type="GO" id="GO:0016747">
    <property type="term" value="F:acyltransferase activity, transferring groups other than amino-acyl groups"/>
    <property type="evidence" value="ECO:0007669"/>
    <property type="project" value="InterPro"/>
</dbReference>
<evidence type="ECO:0000256" key="4">
    <source>
        <dbReference type="SAM" id="MobiDB-lite"/>
    </source>
</evidence>
<sequence>MIRIKPGFEDPSTSGTQAEAPGSRQIAAVGPRVALAGFLARDLMQVHAYTSDPEVCRYSLWGPNTLAETESFIADAMIVRPGRMMTAVMMEEKVIGSAAIWRTDDTGLVGEMGYTLNQDYWGQGLATEVAGLLIQLGCEKLGLRRIEATCDPQNAASIRVLEKSGFVLIQRRPIANKSNSRRSESLVFALG</sequence>
<dbReference type="Gene3D" id="3.40.630.30">
    <property type="match status" value="1"/>
</dbReference>
<dbReference type="PANTHER" id="PTHR43792">
    <property type="entry name" value="GNAT FAMILY, PUTATIVE (AFU_ORTHOLOGUE AFUA_3G00765)-RELATED-RELATED"/>
    <property type="match status" value="1"/>
</dbReference>
<evidence type="ECO:0000256" key="1">
    <source>
        <dbReference type="ARBA" id="ARBA00022679"/>
    </source>
</evidence>
<protein>
    <submittedName>
        <fullName evidence="6">N-acetyltransferase</fullName>
    </submittedName>
</protein>
<dbReference type="SUPFAM" id="SSF55729">
    <property type="entry name" value="Acyl-CoA N-acyltransferases (Nat)"/>
    <property type="match status" value="1"/>
</dbReference>
<keyword evidence="7" id="KW-1185">Reference proteome</keyword>
<evidence type="ECO:0000313" key="6">
    <source>
        <dbReference type="EMBL" id="QIV86053.1"/>
    </source>
</evidence>
<dbReference type="Pfam" id="PF13302">
    <property type="entry name" value="Acetyltransf_3"/>
    <property type="match status" value="1"/>
</dbReference>
<keyword evidence="2" id="KW-0012">Acyltransferase</keyword>
<dbReference type="InterPro" id="IPR016181">
    <property type="entry name" value="Acyl_CoA_acyltransferase"/>
</dbReference>
<dbReference type="AlphaFoldDB" id="A0A6H0SEV8"/>
<dbReference type="EMBL" id="CP032549">
    <property type="protein sequence ID" value="QIV86053.1"/>
    <property type="molecule type" value="Genomic_DNA"/>
</dbReference>
<dbReference type="RefSeq" id="WP_022873991.1">
    <property type="nucleotide sequence ID" value="NZ_CP032549.1"/>
</dbReference>
<dbReference type="PROSITE" id="PS51186">
    <property type="entry name" value="GNAT"/>
    <property type="match status" value="1"/>
</dbReference>
<dbReference type="InterPro" id="IPR000182">
    <property type="entry name" value="GNAT_dom"/>
</dbReference>
<accession>A0A6H0SEV8</accession>
<comment type="similarity">
    <text evidence="3">Belongs to the acetyltransferase family. RimJ subfamily.</text>
</comment>
<keyword evidence="1 6" id="KW-0808">Transferase</keyword>
<dbReference type="PANTHER" id="PTHR43792:SF8">
    <property type="entry name" value="[RIBOSOMAL PROTEIN US5]-ALANINE N-ACETYLTRANSFERASE"/>
    <property type="match status" value="1"/>
</dbReference>
<reference evidence="6 7" key="1">
    <citation type="submission" date="2018-09" db="EMBL/GenBank/DDBJ databases">
        <title>Glutamicibacter mishrai S5-52T (LMG 29155T = KCTC 39846T).</title>
        <authorList>
            <person name="Das S.K."/>
        </authorList>
    </citation>
    <scope>NUCLEOTIDE SEQUENCE [LARGE SCALE GENOMIC DNA]</scope>
    <source>
        <strain evidence="6 7">S5-52</strain>
    </source>
</reference>
<proteinExistence type="inferred from homology"/>
<dbReference type="InterPro" id="IPR051531">
    <property type="entry name" value="N-acetyltransferase"/>
</dbReference>
<evidence type="ECO:0000313" key="7">
    <source>
        <dbReference type="Proteomes" id="UP000502331"/>
    </source>
</evidence>